<name>A0A516PYC9_9ACTN</name>
<evidence type="ECO:0000256" key="11">
    <source>
        <dbReference type="PIRSR" id="PIRSR602481-1"/>
    </source>
</evidence>
<dbReference type="GO" id="GO:0045892">
    <property type="term" value="P:negative regulation of DNA-templated transcription"/>
    <property type="evidence" value="ECO:0007669"/>
    <property type="project" value="TreeGrafter"/>
</dbReference>
<feature type="binding site" evidence="11">
    <location>
        <position position="145"/>
    </location>
    <ligand>
        <name>Zn(2+)</name>
        <dbReference type="ChEBI" id="CHEBI:29105"/>
    </ligand>
</feature>
<evidence type="ECO:0000256" key="10">
    <source>
        <dbReference type="ARBA" id="ARBA00023163"/>
    </source>
</evidence>
<evidence type="ECO:0000256" key="12">
    <source>
        <dbReference type="PIRSR" id="PIRSR602481-2"/>
    </source>
</evidence>
<dbReference type="Gene3D" id="1.10.10.10">
    <property type="entry name" value="Winged helix-like DNA-binding domain superfamily/Winged helix DNA-binding domain"/>
    <property type="match status" value="1"/>
</dbReference>
<feature type="binding site" evidence="11">
    <location>
        <position position="105"/>
    </location>
    <ligand>
        <name>Zn(2+)</name>
        <dbReference type="ChEBI" id="CHEBI:29105"/>
    </ligand>
</feature>
<dbReference type="GO" id="GO:0000976">
    <property type="term" value="F:transcription cis-regulatory region binding"/>
    <property type="evidence" value="ECO:0007669"/>
    <property type="project" value="TreeGrafter"/>
</dbReference>
<dbReference type="InterPro" id="IPR036390">
    <property type="entry name" value="WH_DNA-bd_sf"/>
</dbReference>
<feature type="region of interest" description="Disordered" evidence="13">
    <location>
        <begin position="1"/>
        <end position="29"/>
    </location>
</feature>
<dbReference type="FunFam" id="1.10.10.10:FF:000459">
    <property type="entry name" value="Ferric uptake regulation protein"/>
    <property type="match status" value="1"/>
</dbReference>
<evidence type="ECO:0000256" key="4">
    <source>
        <dbReference type="ARBA" id="ARBA00022490"/>
    </source>
</evidence>
<evidence type="ECO:0000313" key="15">
    <source>
        <dbReference type="Proteomes" id="UP000319263"/>
    </source>
</evidence>
<keyword evidence="7 11" id="KW-0862">Zinc</keyword>
<dbReference type="InterPro" id="IPR036388">
    <property type="entry name" value="WH-like_DNA-bd_sf"/>
</dbReference>
<evidence type="ECO:0000256" key="2">
    <source>
        <dbReference type="ARBA" id="ARBA00007957"/>
    </source>
</evidence>
<accession>A0A516PYC9</accession>
<dbReference type="InterPro" id="IPR002481">
    <property type="entry name" value="FUR"/>
</dbReference>
<evidence type="ECO:0000313" key="14">
    <source>
        <dbReference type="EMBL" id="QDP96189.1"/>
    </source>
</evidence>
<feature type="binding site" evidence="11">
    <location>
        <position position="142"/>
    </location>
    <ligand>
        <name>Zn(2+)</name>
        <dbReference type="ChEBI" id="CHEBI:29105"/>
    </ligand>
</feature>
<dbReference type="Gene3D" id="3.30.1490.190">
    <property type="match status" value="1"/>
</dbReference>
<dbReference type="GO" id="GO:0008270">
    <property type="term" value="F:zinc ion binding"/>
    <property type="evidence" value="ECO:0007669"/>
    <property type="project" value="TreeGrafter"/>
</dbReference>
<comment type="subunit">
    <text evidence="3">Homodimer.</text>
</comment>
<organism evidence="14 15">
    <name type="scientific">Microlunatus elymi</name>
    <dbReference type="NCBI Taxonomy" id="2596828"/>
    <lineage>
        <taxon>Bacteria</taxon>
        <taxon>Bacillati</taxon>
        <taxon>Actinomycetota</taxon>
        <taxon>Actinomycetes</taxon>
        <taxon>Propionibacteriales</taxon>
        <taxon>Propionibacteriaceae</taxon>
        <taxon>Microlunatus</taxon>
    </lineage>
</organism>
<dbReference type="GO" id="GO:1900376">
    <property type="term" value="P:regulation of secondary metabolite biosynthetic process"/>
    <property type="evidence" value="ECO:0007669"/>
    <property type="project" value="TreeGrafter"/>
</dbReference>
<dbReference type="PANTHER" id="PTHR33202">
    <property type="entry name" value="ZINC UPTAKE REGULATION PROTEIN"/>
    <property type="match status" value="1"/>
</dbReference>
<dbReference type="GO" id="GO:0003700">
    <property type="term" value="F:DNA-binding transcription factor activity"/>
    <property type="evidence" value="ECO:0007669"/>
    <property type="project" value="InterPro"/>
</dbReference>
<dbReference type="EMBL" id="CP041692">
    <property type="protein sequence ID" value="QDP96189.1"/>
    <property type="molecule type" value="Genomic_DNA"/>
</dbReference>
<keyword evidence="4" id="KW-0963">Cytoplasm</keyword>
<protein>
    <submittedName>
        <fullName evidence="14">Transcriptional repressor</fullName>
    </submittedName>
</protein>
<dbReference type="RefSeq" id="WP_143986155.1">
    <property type="nucleotide sequence ID" value="NZ_CP041692.1"/>
</dbReference>
<comment type="cofactor">
    <cofactor evidence="12">
        <name>Mn(2+)</name>
        <dbReference type="ChEBI" id="CHEBI:29035"/>
    </cofactor>
    <cofactor evidence="12">
        <name>Fe(2+)</name>
        <dbReference type="ChEBI" id="CHEBI:29033"/>
    </cofactor>
    <text evidence="12">Binds 1 Mn(2+) or Fe(2+) ion per subunit.</text>
</comment>
<gene>
    <name evidence="14" type="ORF">FOE78_09980</name>
</gene>
<evidence type="ECO:0000256" key="6">
    <source>
        <dbReference type="ARBA" id="ARBA00022723"/>
    </source>
</evidence>
<dbReference type="Pfam" id="PF01475">
    <property type="entry name" value="FUR"/>
    <property type="match status" value="1"/>
</dbReference>
<feature type="binding site" evidence="12">
    <location>
        <position position="134"/>
    </location>
    <ligand>
        <name>Fe cation</name>
        <dbReference type="ChEBI" id="CHEBI:24875"/>
    </ligand>
</feature>
<evidence type="ECO:0000256" key="3">
    <source>
        <dbReference type="ARBA" id="ARBA00011738"/>
    </source>
</evidence>
<evidence type="ECO:0000256" key="1">
    <source>
        <dbReference type="ARBA" id="ARBA00004496"/>
    </source>
</evidence>
<dbReference type="InterPro" id="IPR043135">
    <property type="entry name" value="Fur_C"/>
</dbReference>
<comment type="similarity">
    <text evidence="2">Belongs to the Fur family.</text>
</comment>
<evidence type="ECO:0000256" key="9">
    <source>
        <dbReference type="ARBA" id="ARBA00023125"/>
    </source>
</evidence>
<evidence type="ECO:0000256" key="8">
    <source>
        <dbReference type="ARBA" id="ARBA00023015"/>
    </source>
</evidence>
<keyword evidence="10" id="KW-0804">Transcription</keyword>
<dbReference type="CDD" id="cd07153">
    <property type="entry name" value="Fur_like"/>
    <property type="match status" value="1"/>
</dbReference>
<feature type="binding site" evidence="11">
    <location>
        <position position="102"/>
    </location>
    <ligand>
        <name>Zn(2+)</name>
        <dbReference type="ChEBI" id="CHEBI:29105"/>
    </ligand>
</feature>
<keyword evidence="12" id="KW-0408">Iron</keyword>
<dbReference type="Proteomes" id="UP000319263">
    <property type="component" value="Chromosome"/>
</dbReference>
<proteinExistence type="inferred from homology"/>
<dbReference type="SUPFAM" id="SSF46785">
    <property type="entry name" value="Winged helix' DNA-binding domain"/>
    <property type="match status" value="1"/>
</dbReference>
<dbReference type="OrthoDB" id="8659436at2"/>
<dbReference type="GO" id="GO:0005829">
    <property type="term" value="C:cytosol"/>
    <property type="evidence" value="ECO:0007669"/>
    <property type="project" value="TreeGrafter"/>
</dbReference>
<evidence type="ECO:0000256" key="5">
    <source>
        <dbReference type="ARBA" id="ARBA00022491"/>
    </source>
</evidence>
<keyword evidence="15" id="KW-1185">Reference proteome</keyword>
<dbReference type="AlphaFoldDB" id="A0A516PYC9"/>
<evidence type="ECO:0000256" key="13">
    <source>
        <dbReference type="SAM" id="MobiDB-lite"/>
    </source>
</evidence>
<dbReference type="PANTHER" id="PTHR33202:SF2">
    <property type="entry name" value="FERRIC UPTAKE REGULATION PROTEIN"/>
    <property type="match status" value="1"/>
</dbReference>
<keyword evidence="9" id="KW-0238">DNA-binding</keyword>
<keyword evidence="6 11" id="KW-0479">Metal-binding</keyword>
<comment type="cofactor">
    <cofactor evidence="11">
        <name>Zn(2+)</name>
        <dbReference type="ChEBI" id="CHEBI:29105"/>
    </cofactor>
    <text evidence="11">Binds 1 zinc ion per subunit.</text>
</comment>
<keyword evidence="8" id="KW-0805">Transcription regulation</keyword>
<feature type="binding site" evidence="12">
    <location>
        <position position="96"/>
    </location>
    <ligand>
        <name>Fe cation</name>
        <dbReference type="ChEBI" id="CHEBI:24875"/>
    </ligand>
</feature>
<comment type="subcellular location">
    <subcellularLocation>
        <location evidence="1">Cytoplasm</location>
    </subcellularLocation>
</comment>
<sequence length="145" mass="15653">MSEADSRSEAVSTGGAGKSGAPQRRTRQRAAVDKVLSAGTDFRTAQQIHDELRHSDAAVGLTTVYRTLQLMADSGEVDAIRTSDGEMSYRRCSGGHHHHLVCRSCGRTVEISGPTVEKWANAVAAKYGFRDVDHELEIFGTCGDC</sequence>
<feature type="binding site" evidence="12">
    <location>
        <position position="117"/>
    </location>
    <ligand>
        <name>Fe cation</name>
        <dbReference type="ChEBI" id="CHEBI:24875"/>
    </ligand>
</feature>
<reference evidence="14 15" key="1">
    <citation type="submission" date="2019-07" db="EMBL/GenBank/DDBJ databases">
        <title>Microlunatus dokdonensis sp. nov. isolated from the rhizospheric soil of the wild plant Elymus tsukushiensis.</title>
        <authorList>
            <person name="Ghim S.-Y."/>
            <person name="Hwang Y.-J."/>
            <person name="Son J.-S."/>
            <person name="Shin J.-H."/>
        </authorList>
    </citation>
    <scope>NUCLEOTIDE SEQUENCE [LARGE SCALE GENOMIC DNA]</scope>
    <source>
        <strain evidence="14 15">KUDC0627</strain>
    </source>
</reference>
<keyword evidence="5" id="KW-0678">Repressor</keyword>
<evidence type="ECO:0000256" key="7">
    <source>
        <dbReference type="ARBA" id="ARBA00022833"/>
    </source>
</evidence>
<dbReference type="KEGG" id="mik:FOE78_09980"/>